<accession>A0A9Q3XCL2</accession>
<reference evidence="7" key="1">
    <citation type="submission" date="2021-06" db="EMBL/GenBank/DDBJ databases">
        <title>50 bacteria genomes isolated from Dapeng, Shenzhen, China.</title>
        <authorList>
            <person name="Zheng W."/>
            <person name="Yu S."/>
            <person name="Huang Y."/>
        </authorList>
    </citation>
    <scope>NUCLEOTIDE SEQUENCE</scope>
    <source>
        <strain evidence="7">DP4N28-2</strain>
    </source>
</reference>
<dbReference type="InterPro" id="IPR003660">
    <property type="entry name" value="HAMP_dom"/>
</dbReference>
<feature type="transmembrane region" description="Helical" evidence="4">
    <location>
        <begin position="35"/>
        <end position="55"/>
    </location>
</feature>
<dbReference type="AlphaFoldDB" id="A0A9Q3XCL2"/>
<evidence type="ECO:0000259" key="6">
    <source>
        <dbReference type="PROSITE" id="PS50885"/>
    </source>
</evidence>
<dbReference type="EMBL" id="JAHVKP010000001">
    <property type="protein sequence ID" value="MBY6216955.1"/>
    <property type="molecule type" value="Genomic_DNA"/>
</dbReference>
<dbReference type="SUPFAM" id="SSF58104">
    <property type="entry name" value="Methyl-accepting chemotaxis protein (MCP) signaling domain"/>
    <property type="match status" value="1"/>
</dbReference>
<keyword evidence="1 3" id="KW-0807">Transducer</keyword>
<name>A0A9Q3XCL2_9SPHN</name>
<feature type="domain" description="HAMP" evidence="6">
    <location>
        <begin position="63"/>
        <end position="116"/>
    </location>
</feature>
<evidence type="ECO:0000313" key="8">
    <source>
        <dbReference type="Proteomes" id="UP000824927"/>
    </source>
</evidence>
<gene>
    <name evidence="7" type="ORF">KUV31_01210</name>
</gene>
<comment type="similarity">
    <text evidence="2">Belongs to the methyl-accepting chemotaxis (MCP) protein family.</text>
</comment>
<evidence type="ECO:0000313" key="7">
    <source>
        <dbReference type="EMBL" id="MBY6216955.1"/>
    </source>
</evidence>
<dbReference type="InterPro" id="IPR004089">
    <property type="entry name" value="MCPsignal_dom"/>
</dbReference>
<evidence type="ECO:0000256" key="3">
    <source>
        <dbReference type="PROSITE-ProRule" id="PRU00284"/>
    </source>
</evidence>
<dbReference type="Pfam" id="PF00015">
    <property type="entry name" value="MCPsignal"/>
    <property type="match status" value="1"/>
</dbReference>
<evidence type="ECO:0000259" key="5">
    <source>
        <dbReference type="PROSITE" id="PS50111"/>
    </source>
</evidence>
<comment type="caution">
    <text evidence="7">The sequence shown here is derived from an EMBL/GenBank/DDBJ whole genome shotgun (WGS) entry which is preliminary data.</text>
</comment>
<sequence length="409" mass="42597">MQAVVDGQAFDTIATELRDALIAHGAASDAASETVITWLFVAFFTVAGLGIALILGTTRIISRDVTRTVGRLTEVSTQLAEGDKDVHIPALTRRDELGDLARSLDIFRESAFRIEEFANEREAMRSERRAELEKLATTFEATVGEVVNGVAAASSQLNTTASSMASSAEQATQQTGAVSQSMEAASGGVTAAAAASDEFAMSIGEISRQASHSAELARKAADDAEGADETISTLAASADQVGQIVELIQSIAQRTNLLALNASIEAARGGEAGRGFAVVASEVKELAAQTSRATEEVAEQIRNMQNSTGASVNALRSIGEQIKQLESTAISIASAVDQQSVAGQDLARSIDLAARSTDDVEVNIVQVREASLATGAAASQVLGSANALESQASVLRSQVDQFLQKVRAA</sequence>
<dbReference type="GO" id="GO:0007165">
    <property type="term" value="P:signal transduction"/>
    <property type="evidence" value="ECO:0007669"/>
    <property type="project" value="UniProtKB-KW"/>
</dbReference>
<evidence type="ECO:0000256" key="4">
    <source>
        <dbReference type="SAM" id="Phobius"/>
    </source>
</evidence>
<evidence type="ECO:0000256" key="1">
    <source>
        <dbReference type="ARBA" id="ARBA00023224"/>
    </source>
</evidence>
<evidence type="ECO:0000256" key="2">
    <source>
        <dbReference type="ARBA" id="ARBA00029447"/>
    </source>
</evidence>
<dbReference type="PANTHER" id="PTHR32089:SF112">
    <property type="entry name" value="LYSOZYME-LIKE PROTEIN-RELATED"/>
    <property type="match status" value="1"/>
</dbReference>
<organism evidence="7 8">
    <name type="scientific">Qipengyuania aquimaris</name>
    <dbReference type="NCBI Taxonomy" id="255984"/>
    <lineage>
        <taxon>Bacteria</taxon>
        <taxon>Pseudomonadati</taxon>
        <taxon>Pseudomonadota</taxon>
        <taxon>Alphaproteobacteria</taxon>
        <taxon>Sphingomonadales</taxon>
        <taxon>Erythrobacteraceae</taxon>
        <taxon>Qipengyuania</taxon>
    </lineage>
</organism>
<dbReference type="SMART" id="SM00283">
    <property type="entry name" value="MA"/>
    <property type="match status" value="1"/>
</dbReference>
<dbReference type="Proteomes" id="UP000824927">
    <property type="component" value="Unassembled WGS sequence"/>
</dbReference>
<dbReference type="SMART" id="SM00304">
    <property type="entry name" value="HAMP"/>
    <property type="match status" value="1"/>
</dbReference>
<keyword evidence="4" id="KW-0812">Transmembrane</keyword>
<dbReference type="GO" id="GO:0016020">
    <property type="term" value="C:membrane"/>
    <property type="evidence" value="ECO:0007669"/>
    <property type="project" value="InterPro"/>
</dbReference>
<feature type="domain" description="Methyl-accepting transducer" evidence="5">
    <location>
        <begin position="153"/>
        <end position="389"/>
    </location>
</feature>
<protein>
    <submittedName>
        <fullName evidence="7">Methyl-accepting chemotaxis protein</fullName>
    </submittedName>
</protein>
<keyword evidence="4" id="KW-0472">Membrane</keyword>
<dbReference type="PANTHER" id="PTHR32089">
    <property type="entry name" value="METHYL-ACCEPTING CHEMOTAXIS PROTEIN MCPB"/>
    <property type="match status" value="1"/>
</dbReference>
<dbReference type="PROSITE" id="PS50885">
    <property type="entry name" value="HAMP"/>
    <property type="match status" value="1"/>
</dbReference>
<dbReference type="Gene3D" id="6.10.340.10">
    <property type="match status" value="1"/>
</dbReference>
<dbReference type="PROSITE" id="PS50111">
    <property type="entry name" value="CHEMOTAXIS_TRANSDUC_2"/>
    <property type="match status" value="1"/>
</dbReference>
<proteinExistence type="inferred from homology"/>
<keyword evidence="4" id="KW-1133">Transmembrane helix</keyword>
<dbReference type="CDD" id="cd06225">
    <property type="entry name" value="HAMP"/>
    <property type="match status" value="1"/>
</dbReference>
<dbReference type="Gene3D" id="1.10.287.950">
    <property type="entry name" value="Methyl-accepting chemotaxis protein"/>
    <property type="match status" value="1"/>
</dbReference>
<dbReference type="Pfam" id="PF00672">
    <property type="entry name" value="HAMP"/>
    <property type="match status" value="1"/>
</dbReference>